<dbReference type="InterPro" id="IPR032466">
    <property type="entry name" value="Metal_Hydrolase"/>
</dbReference>
<feature type="non-terminal residue" evidence="2">
    <location>
        <position position="31"/>
    </location>
</feature>
<organism evidence="2 3">
    <name type="scientific">Aquipseudomonas alcaligenes</name>
    <name type="common">Pseudomonas alcaligenes</name>
    <dbReference type="NCBI Taxonomy" id="43263"/>
    <lineage>
        <taxon>Bacteria</taxon>
        <taxon>Pseudomonadati</taxon>
        <taxon>Pseudomonadota</taxon>
        <taxon>Gammaproteobacteria</taxon>
        <taxon>Pseudomonadales</taxon>
        <taxon>Pseudomonadaceae</taxon>
        <taxon>Aquipseudomonas</taxon>
    </lineage>
</organism>
<name>A0A1N6W019_AQUAC</name>
<dbReference type="Gene3D" id="3.20.20.140">
    <property type="entry name" value="Metal-dependent hydrolases"/>
    <property type="match status" value="1"/>
</dbReference>
<sequence>MTDWITALPKAELHLHLEGSLEPELLFALAE</sequence>
<evidence type="ECO:0000313" key="1">
    <source>
        <dbReference type="EMBL" id="SIQ41640.1"/>
    </source>
</evidence>
<reference evidence="2 3" key="1">
    <citation type="submission" date="2017-01" db="EMBL/GenBank/DDBJ databases">
        <authorList>
            <person name="Mah S.A."/>
            <person name="Swanson W.J."/>
            <person name="Moy G.W."/>
            <person name="Vacquier V.D."/>
        </authorList>
    </citation>
    <scope>NUCLEOTIDE SEQUENCE [LARGE SCALE GENOMIC DNA]</scope>
    <source>
        <strain evidence="2 3">RU36E</strain>
    </source>
</reference>
<gene>
    <name evidence="1" type="ORF">SAMN05878282_1041</name>
    <name evidence="2" type="ORF">SAMN05878282_108231</name>
</gene>
<dbReference type="Proteomes" id="UP000185841">
    <property type="component" value="Unassembled WGS sequence"/>
</dbReference>
<protein>
    <submittedName>
        <fullName evidence="2">Adenosine/AMP deaminase</fullName>
    </submittedName>
</protein>
<dbReference type="AlphaFoldDB" id="A0A1N6W019"/>
<dbReference type="SUPFAM" id="SSF51556">
    <property type="entry name" value="Metallo-dependent hydrolases"/>
    <property type="match status" value="1"/>
</dbReference>
<accession>A0A1N6W019</accession>
<evidence type="ECO:0000313" key="2">
    <source>
        <dbReference type="EMBL" id="SIQ83256.1"/>
    </source>
</evidence>
<dbReference type="EMBL" id="FTMP01000004">
    <property type="protein sequence ID" value="SIQ41640.1"/>
    <property type="molecule type" value="Genomic_DNA"/>
</dbReference>
<dbReference type="EMBL" id="FTMP01000008">
    <property type="protein sequence ID" value="SIQ83256.1"/>
    <property type="molecule type" value="Genomic_DNA"/>
</dbReference>
<evidence type="ECO:0000313" key="3">
    <source>
        <dbReference type="Proteomes" id="UP000185841"/>
    </source>
</evidence>
<proteinExistence type="predicted"/>